<dbReference type="Gramene" id="Solyc10g084553.1.1">
    <property type="protein sequence ID" value="Solyc10g084553.1.1"/>
    <property type="gene ID" value="Solyc10g084553.1"/>
</dbReference>
<reference evidence="1" key="1">
    <citation type="journal article" date="2012" name="Nature">
        <title>The tomato genome sequence provides insights into fleshy fruit evolution.</title>
        <authorList>
            <consortium name="Tomato Genome Consortium"/>
        </authorList>
    </citation>
    <scope>NUCLEOTIDE SEQUENCE [LARGE SCALE GENOMIC DNA]</scope>
    <source>
        <strain evidence="1">cv. Heinz 1706</strain>
    </source>
</reference>
<name>A0A3Q7JGI3_SOLLC</name>
<dbReference type="Proteomes" id="UP000004994">
    <property type="component" value="Chromosome 10"/>
</dbReference>
<accession>A0A3Q7JGI3</accession>
<dbReference type="EnsemblPlants" id="Solyc10g084553.1.1">
    <property type="protein sequence ID" value="Solyc10g084553.1.1"/>
    <property type="gene ID" value="Solyc10g084553.1"/>
</dbReference>
<dbReference type="AlphaFoldDB" id="A0A3Q7JGI3"/>
<dbReference type="InParanoid" id="A0A3Q7JGI3"/>
<organism evidence="1">
    <name type="scientific">Solanum lycopersicum</name>
    <name type="common">Tomato</name>
    <name type="synonym">Lycopersicon esculentum</name>
    <dbReference type="NCBI Taxonomy" id="4081"/>
    <lineage>
        <taxon>Eukaryota</taxon>
        <taxon>Viridiplantae</taxon>
        <taxon>Streptophyta</taxon>
        <taxon>Embryophyta</taxon>
        <taxon>Tracheophyta</taxon>
        <taxon>Spermatophyta</taxon>
        <taxon>Magnoliopsida</taxon>
        <taxon>eudicotyledons</taxon>
        <taxon>Gunneridae</taxon>
        <taxon>Pentapetalae</taxon>
        <taxon>asterids</taxon>
        <taxon>lamiids</taxon>
        <taxon>Solanales</taxon>
        <taxon>Solanaceae</taxon>
        <taxon>Solanoideae</taxon>
        <taxon>Solaneae</taxon>
        <taxon>Solanum</taxon>
        <taxon>Solanum subgen. Lycopersicon</taxon>
    </lineage>
</organism>
<protein>
    <submittedName>
        <fullName evidence="1">Uncharacterized protein</fullName>
    </submittedName>
</protein>
<reference evidence="1" key="2">
    <citation type="submission" date="2019-01" db="UniProtKB">
        <authorList>
            <consortium name="EnsemblPlants"/>
        </authorList>
    </citation>
    <scope>IDENTIFICATION</scope>
    <source>
        <strain evidence="1">cv. Heinz 1706</strain>
    </source>
</reference>
<proteinExistence type="predicted"/>
<evidence type="ECO:0000313" key="2">
    <source>
        <dbReference type="Proteomes" id="UP000004994"/>
    </source>
</evidence>
<evidence type="ECO:0000313" key="1">
    <source>
        <dbReference type="EnsemblPlants" id="Solyc10g084553.1.1"/>
    </source>
</evidence>
<keyword evidence="2" id="KW-1185">Reference proteome</keyword>
<sequence>MELIPRDLPMPFSFINFRTFETSSHLPALAYMLDIIARFIFHTKFNAVLLCPFIEDPMIIALQATTSRSDILLKTSAALPKSPHLLYISTRAVPITAFNSEHLLSIYECNHFPVSRAPACAQAESKLARKNLIASLILPSRTSPPITVFQDTKSLQGISRNNLKRHSTSPFLARQPKIVLYMSKSLTGASSKYFFASSKSPALTYPRIKLDNIAYHVISSFSGNSSKTLFVMFKSPIAV</sequence>